<dbReference type="InterPro" id="IPR025110">
    <property type="entry name" value="AMP-bd_C"/>
</dbReference>
<evidence type="ECO:0000259" key="9">
    <source>
        <dbReference type="Pfam" id="PF13193"/>
    </source>
</evidence>
<dbReference type="Pfam" id="PF00501">
    <property type="entry name" value="AMP-binding"/>
    <property type="match status" value="1"/>
</dbReference>
<name>A0A081BDM0_9HYPH</name>
<dbReference type="InterPro" id="IPR042099">
    <property type="entry name" value="ANL_N_sf"/>
</dbReference>
<dbReference type="NCBIfam" id="NF005426">
    <property type="entry name" value="PRK07008.1"/>
    <property type="match status" value="1"/>
</dbReference>
<dbReference type="RefSeq" id="WP_045448415.1">
    <property type="nucleotide sequence ID" value="NZ_BBIO01000015.1"/>
</dbReference>
<dbReference type="NCBIfam" id="NF004674">
    <property type="entry name" value="PRK06018.1"/>
    <property type="match status" value="1"/>
</dbReference>
<evidence type="ECO:0000313" key="10">
    <source>
        <dbReference type="EMBL" id="GAK46138.1"/>
    </source>
</evidence>
<evidence type="ECO:0000313" key="11">
    <source>
        <dbReference type="Proteomes" id="UP000028702"/>
    </source>
</evidence>
<keyword evidence="11" id="KW-1185">Reference proteome</keyword>
<dbReference type="EC" id="6.2.1.44" evidence="6"/>
<dbReference type="PANTHER" id="PTHR43859:SF4">
    <property type="entry name" value="BUTANOATE--COA LIGASE AAE1-RELATED"/>
    <property type="match status" value="1"/>
</dbReference>
<evidence type="ECO:0000256" key="5">
    <source>
        <dbReference type="ARBA" id="ARBA00051915"/>
    </source>
</evidence>
<dbReference type="InterPro" id="IPR045851">
    <property type="entry name" value="AMP-bd_C_sf"/>
</dbReference>
<sequence length="546" mass="60325">MQGLMQDWPLTVDRIIDHANRFHGDREIVTRTVEGPIHRCTYKDIHLRARKLSQALKKLGGKKGDIIATMAWNTYRHLESWYGITGMGGVYHTLNPRLFAEQLVYIINHAEDRFILLDTTFVPVIEAIADQLPNVKAFILMTDKAHMPETKLKNVYCYDEIVEAEDGNHVWEKMDENDACGLCYTSGTTGNPKGVLYSHRSNVLHSLAANNADALGARSRDSILPVVPMFHANAWSLAFSAPAVGAKLVMPGAQMDGESIFELLDKEGVTITAAVPTVWLMLLQYLEKTGAKLPKLDRVVIGGSAAPRSMIQAFEDNYGVQVFHAWGMTEMSPIGTIGSLKAGNEDLSREQQLDLKCKQGRAIFTVEMKITDDDGNDLPNDGKAFGHLMVRGPAIAKAYLKGEGGEILDADGWFDTGDVATIDADGYMQITDRSKDVIKSGGEWISSIELENLAVGHPDVAEAAVIGITHPKWDERPLLVIVPKEGKSPTREDILGYMEGKIAKWWMPDDVVFVEEIPHTATGKIQKLALREQFKGYKLPTADAAE</sequence>
<dbReference type="PANTHER" id="PTHR43859">
    <property type="entry name" value="ACYL-ACTIVATING ENZYME"/>
    <property type="match status" value="1"/>
</dbReference>
<comment type="catalytic activity">
    <reaction evidence="5">
        <text>3-(methylsulfanyl)propanoate + ATP + CoA = 3-(methylsulfanyl)propanoyl-CoA + AMP + diphosphate</text>
        <dbReference type="Rhea" id="RHEA:43052"/>
        <dbReference type="ChEBI" id="CHEBI:30616"/>
        <dbReference type="ChEBI" id="CHEBI:33019"/>
        <dbReference type="ChEBI" id="CHEBI:49016"/>
        <dbReference type="ChEBI" id="CHEBI:57287"/>
        <dbReference type="ChEBI" id="CHEBI:82815"/>
        <dbReference type="ChEBI" id="CHEBI:456215"/>
        <dbReference type="EC" id="6.2.1.44"/>
    </reaction>
    <physiologicalReaction direction="left-to-right" evidence="5">
        <dbReference type="Rhea" id="RHEA:43053"/>
    </physiologicalReaction>
</comment>
<dbReference type="Pfam" id="PF13193">
    <property type="entry name" value="AMP-binding_C"/>
    <property type="match status" value="1"/>
</dbReference>
<evidence type="ECO:0000256" key="7">
    <source>
        <dbReference type="ARBA" id="ARBA00067668"/>
    </source>
</evidence>
<dbReference type="eggNOG" id="COG0318">
    <property type="taxonomic scope" value="Bacteria"/>
</dbReference>
<evidence type="ECO:0000256" key="3">
    <source>
        <dbReference type="ARBA" id="ARBA00022832"/>
    </source>
</evidence>
<organism evidence="10 11">
    <name type="scientific">Tepidicaulis marinus</name>
    <dbReference type="NCBI Taxonomy" id="1333998"/>
    <lineage>
        <taxon>Bacteria</taxon>
        <taxon>Pseudomonadati</taxon>
        <taxon>Pseudomonadota</taxon>
        <taxon>Alphaproteobacteria</taxon>
        <taxon>Hyphomicrobiales</taxon>
        <taxon>Parvibaculaceae</taxon>
        <taxon>Tepidicaulis</taxon>
    </lineage>
</organism>
<dbReference type="STRING" id="1333998.M2A_2637"/>
<dbReference type="InterPro" id="IPR000873">
    <property type="entry name" value="AMP-dep_synth/lig_dom"/>
</dbReference>
<dbReference type="PROSITE" id="PS00455">
    <property type="entry name" value="AMP_BINDING"/>
    <property type="match status" value="1"/>
</dbReference>
<keyword evidence="4" id="KW-0443">Lipid metabolism</keyword>
<feature type="domain" description="AMP-dependent synthetase/ligase" evidence="8">
    <location>
        <begin position="19"/>
        <end position="400"/>
    </location>
</feature>
<evidence type="ECO:0000259" key="8">
    <source>
        <dbReference type="Pfam" id="PF00501"/>
    </source>
</evidence>
<accession>A0A081BDM0</accession>
<dbReference type="EMBL" id="BBIO01000015">
    <property type="protein sequence ID" value="GAK46138.1"/>
    <property type="molecule type" value="Genomic_DNA"/>
</dbReference>
<dbReference type="FunFam" id="3.30.300.30:FF:000008">
    <property type="entry name" value="2,3-dihydroxybenzoate-AMP ligase"/>
    <property type="match status" value="1"/>
</dbReference>
<gene>
    <name evidence="10" type="ORF">M2A_2637</name>
</gene>
<dbReference type="SUPFAM" id="SSF56801">
    <property type="entry name" value="Acetyl-CoA synthetase-like"/>
    <property type="match status" value="1"/>
</dbReference>
<dbReference type="GO" id="GO:0016874">
    <property type="term" value="F:ligase activity"/>
    <property type="evidence" value="ECO:0007669"/>
    <property type="project" value="UniProtKB-KW"/>
</dbReference>
<comment type="caution">
    <text evidence="10">The sequence shown here is derived from an EMBL/GenBank/DDBJ whole genome shotgun (WGS) entry which is preliminary data.</text>
</comment>
<protein>
    <recommendedName>
        <fullName evidence="7">3-methylmercaptopropionyl-CoA ligase</fullName>
        <ecNumber evidence="6">6.2.1.44</ecNumber>
    </recommendedName>
</protein>
<dbReference type="Gene3D" id="3.40.50.12780">
    <property type="entry name" value="N-terminal domain of ligase-like"/>
    <property type="match status" value="1"/>
</dbReference>
<dbReference type="GO" id="GO:0006631">
    <property type="term" value="P:fatty acid metabolic process"/>
    <property type="evidence" value="ECO:0007669"/>
    <property type="project" value="UniProtKB-KW"/>
</dbReference>
<evidence type="ECO:0000256" key="4">
    <source>
        <dbReference type="ARBA" id="ARBA00023098"/>
    </source>
</evidence>
<dbReference type="Gene3D" id="3.30.300.30">
    <property type="match status" value="1"/>
</dbReference>
<dbReference type="NCBIfam" id="NF004837">
    <property type="entry name" value="PRK06187.1"/>
    <property type="match status" value="1"/>
</dbReference>
<dbReference type="CDD" id="cd12119">
    <property type="entry name" value="ttLC_FACS_AlkK_like"/>
    <property type="match status" value="1"/>
</dbReference>
<comment type="similarity">
    <text evidence="1">Belongs to the ATP-dependent AMP-binding enzyme family.</text>
</comment>
<keyword evidence="2" id="KW-0436">Ligase</keyword>
<dbReference type="Proteomes" id="UP000028702">
    <property type="component" value="Unassembled WGS sequence"/>
</dbReference>
<evidence type="ECO:0000256" key="2">
    <source>
        <dbReference type="ARBA" id="ARBA00022598"/>
    </source>
</evidence>
<evidence type="ECO:0000256" key="1">
    <source>
        <dbReference type="ARBA" id="ARBA00006432"/>
    </source>
</evidence>
<reference evidence="10 11" key="1">
    <citation type="submission" date="2014-07" db="EMBL/GenBank/DDBJ databases">
        <title>Tepidicaulis marinum gen. nov., sp. nov., a novel marine bacterium denitrifying nitrate to nitrous oxide strictly under microaerobic conditions.</title>
        <authorList>
            <person name="Takeuchi M."/>
            <person name="Yamagishi T."/>
            <person name="Kamagata Y."/>
            <person name="Oshima K."/>
            <person name="Hattori M."/>
            <person name="Katayama T."/>
            <person name="Hanada S."/>
            <person name="Tamaki H."/>
            <person name="Marumo K."/>
            <person name="Maeda H."/>
            <person name="Nedachi M."/>
            <person name="Iwasaki W."/>
            <person name="Suwa Y."/>
            <person name="Sakata S."/>
        </authorList>
    </citation>
    <scope>NUCLEOTIDE SEQUENCE [LARGE SCALE GENOMIC DNA]</scope>
    <source>
        <strain evidence="10 11">MA2</strain>
    </source>
</reference>
<keyword evidence="3" id="KW-0276">Fatty acid metabolism</keyword>
<feature type="domain" description="AMP-binding enzyme C-terminal" evidence="9">
    <location>
        <begin position="449"/>
        <end position="524"/>
    </location>
</feature>
<dbReference type="InterPro" id="IPR020845">
    <property type="entry name" value="AMP-binding_CS"/>
</dbReference>
<proteinExistence type="inferred from homology"/>
<evidence type="ECO:0000256" key="6">
    <source>
        <dbReference type="ARBA" id="ARBA00066616"/>
    </source>
</evidence>
<dbReference type="AlphaFoldDB" id="A0A081BDM0"/>